<keyword evidence="1" id="KW-0511">Multifunctional enzyme</keyword>
<dbReference type="GO" id="GO:0003676">
    <property type="term" value="F:nucleic acid binding"/>
    <property type="evidence" value="ECO:0007669"/>
    <property type="project" value="InterPro"/>
</dbReference>
<dbReference type="GO" id="GO:0003824">
    <property type="term" value="F:catalytic activity"/>
    <property type="evidence" value="ECO:0007669"/>
    <property type="project" value="UniProtKB-KW"/>
</dbReference>
<dbReference type="Gene3D" id="3.10.10.10">
    <property type="entry name" value="HIV Type 1 Reverse Transcriptase, subunit A, domain 1"/>
    <property type="match status" value="1"/>
</dbReference>
<evidence type="ECO:0000313" key="5">
    <source>
        <dbReference type="WBParaSite" id="TCONS_00017100.p1"/>
    </source>
</evidence>
<dbReference type="InterPro" id="IPR050951">
    <property type="entry name" value="Retrovirus_Pol_polyprotein"/>
</dbReference>
<protein>
    <recommendedName>
        <fullName evidence="6">Reverse transcriptase domain-containing protein</fullName>
    </recommendedName>
</protein>
<reference evidence="5" key="1">
    <citation type="submission" date="2024-02" db="UniProtKB">
        <authorList>
            <consortium name="WormBaseParasite"/>
        </authorList>
    </citation>
    <scope>IDENTIFICATION</scope>
</reference>
<dbReference type="InterPro" id="IPR000477">
    <property type="entry name" value="RT_dom"/>
</dbReference>
<dbReference type="AlphaFoldDB" id="A0AAF5DRF7"/>
<name>A0AAF5DRF7_STRER</name>
<evidence type="ECO:0000256" key="1">
    <source>
        <dbReference type="ARBA" id="ARBA00023268"/>
    </source>
</evidence>
<dbReference type="GO" id="GO:0006259">
    <property type="term" value="P:DNA metabolic process"/>
    <property type="evidence" value="ECO:0007669"/>
    <property type="project" value="UniProtKB-ARBA"/>
</dbReference>
<evidence type="ECO:0000259" key="2">
    <source>
        <dbReference type="Pfam" id="PF00078"/>
    </source>
</evidence>
<feature type="domain" description="Reverse transcriptase" evidence="2">
    <location>
        <begin position="155"/>
        <end position="307"/>
    </location>
</feature>
<keyword evidence="4" id="KW-1185">Reference proteome</keyword>
<dbReference type="InterPro" id="IPR041577">
    <property type="entry name" value="RT_RNaseH_2"/>
</dbReference>
<dbReference type="PANTHER" id="PTHR37984:SF5">
    <property type="entry name" value="PROTEIN NYNRIN-LIKE"/>
    <property type="match status" value="1"/>
</dbReference>
<dbReference type="PANTHER" id="PTHR37984">
    <property type="entry name" value="PROTEIN CBG26694"/>
    <property type="match status" value="1"/>
</dbReference>
<dbReference type="InterPro" id="IPR043502">
    <property type="entry name" value="DNA/RNA_pol_sf"/>
</dbReference>
<dbReference type="InterPro" id="IPR036397">
    <property type="entry name" value="RNaseH_sf"/>
</dbReference>
<evidence type="ECO:0008006" key="6">
    <source>
        <dbReference type="Google" id="ProtNLM"/>
    </source>
</evidence>
<dbReference type="CDD" id="cd01647">
    <property type="entry name" value="RT_LTR"/>
    <property type="match status" value="1"/>
</dbReference>
<organism evidence="4 5">
    <name type="scientific">Strongyloides stercoralis</name>
    <name type="common">Threadworm</name>
    <dbReference type="NCBI Taxonomy" id="6248"/>
    <lineage>
        <taxon>Eukaryota</taxon>
        <taxon>Metazoa</taxon>
        <taxon>Ecdysozoa</taxon>
        <taxon>Nematoda</taxon>
        <taxon>Chromadorea</taxon>
        <taxon>Rhabditida</taxon>
        <taxon>Tylenchina</taxon>
        <taxon>Panagrolaimomorpha</taxon>
        <taxon>Strongyloidoidea</taxon>
        <taxon>Strongyloididae</taxon>
        <taxon>Strongyloides</taxon>
    </lineage>
</organism>
<proteinExistence type="predicted"/>
<evidence type="ECO:0000259" key="3">
    <source>
        <dbReference type="Pfam" id="PF17919"/>
    </source>
</evidence>
<dbReference type="InterPro" id="IPR043128">
    <property type="entry name" value="Rev_trsase/Diguanyl_cyclase"/>
</dbReference>
<dbReference type="SUPFAM" id="SSF56672">
    <property type="entry name" value="DNA/RNA polymerases"/>
    <property type="match status" value="1"/>
</dbReference>
<feature type="domain" description="Reverse transcriptase/retrotransposon-derived protein RNase H-like" evidence="3">
    <location>
        <begin position="361"/>
        <end position="416"/>
    </location>
</feature>
<dbReference type="Pfam" id="PF00078">
    <property type="entry name" value="RVT_1"/>
    <property type="match status" value="1"/>
</dbReference>
<dbReference type="WBParaSite" id="TCONS_00017100.p1">
    <property type="protein sequence ID" value="TCONS_00017100.p1"/>
    <property type="gene ID" value="XLOC_011243"/>
</dbReference>
<evidence type="ECO:0000313" key="4">
    <source>
        <dbReference type="Proteomes" id="UP000035681"/>
    </source>
</evidence>
<dbReference type="Gene3D" id="3.30.70.270">
    <property type="match status" value="2"/>
</dbReference>
<dbReference type="Pfam" id="PF17919">
    <property type="entry name" value="RT_RNaseH_2"/>
    <property type="match status" value="1"/>
</dbReference>
<dbReference type="Proteomes" id="UP000035681">
    <property type="component" value="Unplaced"/>
</dbReference>
<dbReference type="Gene3D" id="3.30.420.10">
    <property type="entry name" value="Ribonuclease H-like superfamily/Ribonuclease H"/>
    <property type="match status" value="1"/>
</dbReference>
<sequence>DSLSDKKNHKKYRDSPFYSILNIKNVRTENDLFRTIPVFERTENDCFFSTNDEINVIIKDSICKNSLLLKQLKAEYSDVFAKHEFDLGEGVISCNEIKLKPDTIFRKPIHYPVPESFMSQFKHYINELVDTGVLIKKDTIYTHPCIILQIENNWLRMISDMKSINSMVVPYYHSAPTFKEIIGRLNSRKYFTKLNSPNAFFQISVPSNSAKYLGICTLFGTYCYQRLPQGFLNSSSEYQKLCEKIFGNITSVINYIDDIVVYGGNTEQEHFNIIKQVFECFRKNKMKLLFDKSTFCGSKIQYLSYKIYVPLGELKSLLASSNYFRRYIVSYAKIIYPLEAAIRQKYKRLIWTSEMEESYNNFMRHPNFNIPFNLINDASQFSIGAFVTQFGFDNKEYLVSTYSKRFKPGKTEQSATWFMGNLVNIKTDNGPLIEFHFDITHLKGVNNPADYISRYIHNPSESNFVCPQQYTSESFDKPKFKDLHYISNTNDSNFCIESDDTLSSTNDSSKNNIPPFESNNDPSIFNNIPLHIDVVSLPSIPNNDVQKCRGRPPKSKFIPNDIIDVNEPSLKNFSNFSKNKGVDSDDLNLHELFKVAHSNGHPGLDKMVELIQLRLPKVENLCSKIAIYLSTCLTCKLINSGMKRVLPPKFINQYDCPGQCYFMDIMGKIKPSSNNGDCYVVRGNSQCESSFKTVSDIIAKICKRLPTTWEDALEVAQFFVNSTVSKSTGVSPFYAEYLRKPNTLLDQMLKTYSSGIHNTSKNLFDLYTNSAIIRKKNLSMFKRNFSTFVMSSLLKEMIKSQVNLDTDTMDHIKLFKTVELFLFIKLETLKEQFISKMQNKTN</sequence>
<accession>A0AAF5DRF7</accession>